<gene>
    <name evidence="6" type="ORF">XA68_11396</name>
</gene>
<evidence type="ECO:0008006" key="8">
    <source>
        <dbReference type="Google" id="ProtNLM"/>
    </source>
</evidence>
<dbReference type="AlphaFoldDB" id="A0A2A9P251"/>
<accession>A0A2A9P251</accession>
<protein>
    <recommendedName>
        <fullName evidence="8">Transmembrane protein UsgS</fullName>
    </recommendedName>
</protein>
<dbReference type="PANTHER" id="PTHR38421:SF1">
    <property type="entry name" value="TRANSMEMBRANE PROTEIN"/>
    <property type="match status" value="1"/>
</dbReference>
<dbReference type="Pfam" id="PF07264">
    <property type="entry name" value="EI24"/>
    <property type="match status" value="1"/>
</dbReference>
<keyword evidence="2 5" id="KW-0812">Transmembrane</keyword>
<evidence type="ECO:0000256" key="1">
    <source>
        <dbReference type="ARBA" id="ARBA00004141"/>
    </source>
</evidence>
<dbReference type="OrthoDB" id="10041630at2759"/>
<evidence type="ECO:0000256" key="3">
    <source>
        <dbReference type="ARBA" id="ARBA00022989"/>
    </source>
</evidence>
<dbReference type="PANTHER" id="PTHR38421">
    <property type="entry name" value="TRANSMEMBRANE PROTEIN USGS"/>
    <property type="match status" value="1"/>
</dbReference>
<evidence type="ECO:0000313" key="6">
    <source>
        <dbReference type="EMBL" id="PFH54952.1"/>
    </source>
</evidence>
<dbReference type="InterPro" id="IPR059112">
    <property type="entry name" value="CysZ/EI24"/>
</dbReference>
<keyword evidence="3 5" id="KW-1133">Transmembrane helix</keyword>
<reference evidence="6 7" key="2">
    <citation type="journal article" date="2017" name="Sci. Rep.">
        <title>Ant-infecting Ophiocordyceps genomes reveal a high diversity of potential behavioral manipulation genes and a possible major role for enterotoxins.</title>
        <authorList>
            <person name="de Bekker C."/>
            <person name="Ohm R.A."/>
            <person name="Evans H.C."/>
            <person name="Brachmann A."/>
            <person name="Hughes D.P."/>
        </authorList>
    </citation>
    <scope>NUCLEOTIDE SEQUENCE [LARGE SCALE GENOMIC DNA]</scope>
    <source>
        <strain evidence="6 7">SC16a</strain>
    </source>
</reference>
<comment type="caution">
    <text evidence="6">The sequence shown here is derived from an EMBL/GenBank/DDBJ whole genome shotgun (WGS) entry which is preliminary data.</text>
</comment>
<organism evidence="6 7">
    <name type="scientific">Ophiocordyceps unilateralis</name>
    <name type="common">Zombie-ant fungus</name>
    <name type="synonym">Torrubia unilateralis</name>
    <dbReference type="NCBI Taxonomy" id="268505"/>
    <lineage>
        <taxon>Eukaryota</taxon>
        <taxon>Fungi</taxon>
        <taxon>Dikarya</taxon>
        <taxon>Ascomycota</taxon>
        <taxon>Pezizomycotina</taxon>
        <taxon>Sordariomycetes</taxon>
        <taxon>Hypocreomycetidae</taxon>
        <taxon>Hypocreales</taxon>
        <taxon>Ophiocordycipitaceae</taxon>
        <taxon>Ophiocordyceps</taxon>
    </lineage>
</organism>
<dbReference type="Proteomes" id="UP000037136">
    <property type="component" value="Unassembled WGS sequence"/>
</dbReference>
<keyword evidence="4 5" id="KW-0472">Membrane</keyword>
<proteinExistence type="predicted"/>
<evidence type="ECO:0000313" key="7">
    <source>
        <dbReference type="Proteomes" id="UP000037136"/>
    </source>
</evidence>
<evidence type="ECO:0000256" key="4">
    <source>
        <dbReference type="ARBA" id="ARBA00023136"/>
    </source>
</evidence>
<feature type="transmembrane region" description="Helical" evidence="5">
    <location>
        <begin position="264"/>
        <end position="289"/>
    </location>
</feature>
<keyword evidence="7" id="KW-1185">Reference proteome</keyword>
<feature type="transmembrane region" description="Helical" evidence="5">
    <location>
        <begin position="203"/>
        <end position="223"/>
    </location>
</feature>
<reference evidence="6 7" key="1">
    <citation type="journal article" date="2015" name="BMC Genomics">
        <title>Gene expression during zombie ant biting behavior reflects the complexity underlying fungal parasitic behavioral manipulation.</title>
        <authorList>
            <person name="de Bekker C."/>
            <person name="Ohm R.A."/>
            <person name="Loreto R.G."/>
            <person name="Sebastian A."/>
            <person name="Albert I."/>
            <person name="Merrow M."/>
            <person name="Brachmann A."/>
            <person name="Hughes D.P."/>
        </authorList>
    </citation>
    <scope>NUCLEOTIDE SEQUENCE [LARGE SCALE GENOMIC DNA]</scope>
    <source>
        <strain evidence="6 7">SC16a</strain>
    </source>
</reference>
<sequence>MKFDQHVAWISRPWNENCKLQKYLDISHFSPNTIFRGVQLTFVGAYRALQNPALFTSDHYRHAAYAVVAGILIRLLVEVPILCVKALTCLISLLYTTDAMPWVTSLGNSVEFIGEHVLQLPLFFMAMMRHFFPTLDNLFMQSLRWVDMTYTKKHELQNDVPDTARPMYYANLKEYSRVSAGYDASATGTHVLSKIPLRYFRKGLVSIILFWLSSVPVIGRLVLPVASFYTFKRTLTRELLVPYFSRVQFTQDERRNWFRSREGVLFGFGLGFYALTRVPLFGVLIYGIAEASTAYLITKITDPPPPPGKNIRTYAKHQQKWTSQQKFLSMPI</sequence>
<comment type="subcellular location">
    <subcellularLocation>
        <location evidence="1">Membrane</location>
        <topology evidence="1">Multi-pass membrane protein</topology>
    </subcellularLocation>
</comment>
<name>A0A2A9P251_OPHUN</name>
<evidence type="ECO:0000256" key="2">
    <source>
        <dbReference type="ARBA" id="ARBA00022692"/>
    </source>
</evidence>
<evidence type="ECO:0000256" key="5">
    <source>
        <dbReference type="SAM" id="Phobius"/>
    </source>
</evidence>
<dbReference type="EMBL" id="LAZP02001480">
    <property type="protein sequence ID" value="PFH54952.1"/>
    <property type="molecule type" value="Genomic_DNA"/>
</dbReference>